<evidence type="ECO:0000313" key="5">
    <source>
        <dbReference type="Proteomes" id="UP000270272"/>
    </source>
</evidence>
<evidence type="ECO:0000313" key="4">
    <source>
        <dbReference type="EMBL" id="VEB94212.1"/>
    </source>
</evidence>
<reference evidence="4 5" key="1">
    <citation type="submission" date="2018-12" db="EMBL/GenBank/DDBJ databases">
        <authorList>
            <consortium name="Pathogen Informatics"/>
        </authorList>
    </citation>
    <scope>NUCLEOTIDE SEQUENCE [LARGE SCALE GENOMIC DNA]</scope>
    <source>
        <strain evidence="4 5">NCTC11075</strain>
    </source>
</reference>
<dbReference type="PROSITE" id="PS51736">
    <property type="entry name" value="RECOMBINASES_3"/>
    <property type="match status" value="1"/>
</dbReference>
<dbReference type="InterPro" id="IPR050639">
    <property type="entry name" value="SSR_resolvase"/>
</dbReference>
<keyword evidence="2" id="KW-0233">DNA recombination</keyword>
<proteinExistence type="predicted"/>
<dbReference type="EMBL" id="LR134204">
    <property type="protein sequence ID" value="VEB94212.1"/>
    <property type="molecule type" value="Genomic_DNA"/>
</dbReference>
<dbReference type="GO" id="GO:0003677">
    <property type="term" value="F:DNA binding"/>
    <property type="evidence" value="ECO:0007669"/>
    <property type="project" value="UniProtKB-KW"/>
</dbReference>
<accession>A0A3S4MB27</accession>
<dbReference type="Gene3D" id="3.90.1750.20">
    <property type="entry name" value="Putative Large Serine Recombinase, Chain B, Domain 2"/>
    <property type="match status" value="1"/>
</dbReference>
<gene>
    <name evidence="4" type="ORF">NCTC11075_05128</name>
</gene>
<sequence length="635" mass="71921">MPQLYSYIRWSSDRQEKGTTRNRQVAAAKAYADEAGLEMVEIIEPGVSAFRGKNRAGKLGDFIDAVKNNAIPSDSWLYCENLDRLSRDQVDEALRLFLELIGLGLTIVTGMDRKVYNRESIRQNPTDLMISILMFIRGNEESETKSNRTVGNVVALVERHKKGLPVNIKSVGRHPFWIDDSGSQYEAVKEHPVYWSIAREAIDMFLAGDGIYTVKRYLDQKYPNGLKGKEWDYQVLKKMRDNRALIGERTINVAGATYKLDNYYPWLCKDEAEFLTLAERKQQNNYKGKKDKVEEIKLLSGLQVLRCSKCGGTMHSFMNHGSARYICTNGVHLQKNCSGWSISAQLVEHCTMISLLIAYMDKSHKDGIDTTAIEVDISRKETLISDLESRIANTAQAIAIAPDVSALAVQLNAFDMERKNTILEVDKLKERLHSLKGKGSFGVDVTEFLVLIQWAVFTNMEDTDRNKIRKIISSIIESVVVDKTDGCITIKIKYYHKDEWLVFGGVNRKPYWAFTVEYSTDDEMGIEGKNSSDFISNPLFQKAVEQLDSIEQSYLNLFETANTMLGVVGYSEIRGSSFWPNTGQYERVNVEYEGVTYSIALNGRVPKVIASALEATGLSRKDFIARFKVCKAEKR</sequence>
<dbReference type="SUPFAM" id="SSF53041">
    <property type="entry name" value="Resolvase-like"/>
    <property type="match status" value="1"/>
</dbReference>
<keyword evidence="1" id="KW-0238">DNA-binding</keyword>
<organism evidence="4 5">
    <name type="scientific">Citrobacter koseri</name>
    <name type="common">Citrobacter diversus</name>
    <dbReference type="NCBI Taxonomy" id="545"/>
    <lineage>
        <taxon>Bacteria</taxon>
        <taxon>Pseudomonadati</taxon>
        <taxon>Pseudomonadota</taxon>
        <taxon>Gammaproteobacteria</taxon>
        <taxon>Enterobacterales</taxon>
        <taxon>Enterobacteriaceae</taxon>
        <taxon>Citrobacter</taxon>
    </lineage>
</organism>
<dbReference type="SMART" id="SM00857">
    <property type="entry name" value="Resolvase"/>
    <property type="match status" value="1"/>
</dbReference>
<dbReference type="InterPro" id="IPR006119">
    <property type="entry name" value="Resolv_N"/>
</dbReference>
<name>A0A3S4MB27_CITKO</name>
<dbReference type="PANTHER" id="PTHR30461">
    <property type="entry name" value="DNA-INVERTASE FROM LAMBDOID PROPHAGE"/>
    <property type="match status" value="1"/>
</dbReference>
<dbReference type="InterPro" id="IPR011109">
    <property type="entry name" value="DNA_bind_recombinase_dom"/>
</dbReference>
<evidence type="ECO:0000256" key="1">
    <source>
        <dbReference type="ARBA" id="ARBA00023125"/>
    </source>
</evidence>
<evidence type="ECO:0000259" key="3">
    <source>
        <dbReference type="PROSITE" id="PS51736"/>
    </source>
</evidence>
<dbReference type="PANTHER" id="PTHR30461:SF2">
    <property type="entry name" value="SERINE RECOMBINASE PINE-RELATED"/>
    <property type="match status" value="1"/>
</dbReference>
<feature type="domain" description="Resolvase/invertase-type recombinase catalytic" evidence="3">
    <location>
        <begin position="3"/>
        <end position="160"/>
    </location>
</feature>
<protein>
    <submittedName>
        <fullName evidence="4">Resolvase, N terminal domain</fullName>
    </submittedName>
</protein>
<dbReference type="InterPro" id="IPR036162">
    <property type="entry name" value="Resolvase-like_N_sf"/>
</dbReference>
<dbReference type="GO" id="GO:0000150">
    <property type="term" value="F:DNA strand exchange activity"/>
    <property type="evidence" value="ECO:0007669"/>
    <property type="project" value="InterPro"/>
</dbReference>
<dbReference type="Proteomes" id="UP000270272">
    <property type="component" value="Chromosome"/>
</dbReference>
<dbReference type="InterPro" id="IPR038109">
    <property type="entry name" value="DNA_bind_recomb_sf"/>
</dbReference>
<dbReference type="Gene3D" id="3.40.50.1390">
    <property type="entry name" value="Resolvase, N-terminal catalytic domain"/>
    <property type="match status" value="1"/>
</dbReference>
<dbReference type="AlphaFoldDB" id="A0A3S4MB27"/>
<dbReference type="Pfam" id="PF07508">
    <property type="entry name" value="Recombinase"/>
    <property type="match status" value="1"/>
</dbReference>
<dbReference type="Pfam" id="PF00239">
    <property type="entry name" value="Resolvase"/>
    <property type="match status" value="1"/>
</dbReference>
<evidence type="ECO:0000256" key="2">
    <source>
        <dbReference type="ARBA" id="ARBA00023172"/>
    </source>
</evidence>
<dbReference type="CDD" id="cd00338">
    <property type="entry name" value="Ser_Recombinase"/>
    <property type="match status" value="1"/>
</dbReference>
<dbReference type="RefSeq" id="WP_153258269.1">
    <property type="nucleotide sequence ID" value="NZ_JADVIE010000009.1"/>
</dbReference>